<accession>Q67SM7</accession>
<organism evidence="1 2">
    <name type="scientific">Symbiobacterium thermophilum (strain DSM 24528 / JCM 14929 / IAM 14863 / T)</name>
    <dbReference type="NCBI Taxonomy" id="292459"/>
    <lineage>
        <taxon>Bacteria</taxon>
        <taxon>Bacillati</taxon>
        <taxon>Bacillota</taxon>
        <taxon>Clostridia</taxon>
        <taxon>Eubacteriales</taxon>
        <taxon>Symbiobacteriaceae</taxon>
        <taxon>Symbiobacterium</taxon>
    </lineage>
</organism>
<proteinExistence type="predicted"/>
<dbReference type="InterPro" id="IPR023162">
    <property type="entry name" value="Apc36109-like_dom_sf"/>
</dbReference>
<dbReference type="AlphaFoldDB" id="Q67SM7"/>
<dbReference type="SUPFAM" id="SSF116922">
    <property type="entry name" value="YugE-like"/>
    <property type="match status" value="1"/>
</dbReference>
<name>Q67SM7_SYMTH</name>
<dbReference type="EMBL" id="AP006840">
    <property type="protein sequence ID" value="BAD39316.1"/>
    <property type="molecule type" value="Genomic_DNA"/>
</dbReference>
<reference evidence="1 2" key="1">
    <citation type="journal article" date="2004" name="Nucleic Acids Res.">
        <title>Genome sequence of Symbiobacterium thermophilum, an uncultivable bacterium that depends on microbial commensalism.</title>
        <authorList>
            <person name="Ueda K."/>
            <person name="Yamashita A."/>
            <person name="Ishikawa J."/>
            <person name="Shimada M."/>
            <person name="Watsuji T."/>
            <person name="Morimura K."/>
            <person name="Ikeda H."/>
            <person name="Hattori M."/>
            <person name="Beppu T."/>
        </authorList>
    </citation>
    <scope>NUCLEOTIDE SEQUENCE [LARGE SCALE GENOMIC DNA]</scope>
    <source>
        <strain evidence="2">T / IAM 14863</strain>
    </source>
</reference>
<dbReference type="HOGENOM" id="CLU_2319084_0_0_9"/>
<dbReference type="Gene3D" id="1.10.340.20">
    <property type="entry name" value="Apc36109-like domain"/>
    <property type="match status" value="1"/>
</dbReference>
<sequence>MTMRDQDRLAAVTAVVTRAVNQTDPMGLLSIGAPEDEYEPEIRELVAGLGDAWPDPTAVLRLCESVFSHFFGARYVNAKRMKRLAGRIVMGLRELERTP</sequence>
<dbReference type="Proteomes" id="UP000000417">
    <property type="component" value="Chromosome"/>
</dbReference>
<dbReference type="KEGG" id="sth:STH331"/>
<keyword evidence="2" id="KW-1185">Reference proteome</keyword>
<evidence type="ECO:0000313" key="2">
    <source>
        <dbReference type="Proteomes" id="UP000000417"/>
    </source>
</evidence>
<protein>
    <submittedName>
        <fullName evidence="1">Uncharacterized protein</fullName>
    </submittedName>
</protein>
<gene>
    <name evidence="1" type="ordered locus">STH331</name>
</gene>
<evidence type="ECO:0000313" key="1">
    <source>
        <dbReference type="EMBL" id="BAD39316.1"/>
    </source>
</evidence>